<dbReference type="InterPro" id="IPR052050">
    <property type="entry name" value="SecEffector_AnkRepeat"/>
</dbReference>
<evidence type="ECO:0000313" key="1">
    <source>
        <dbReference type="EMBL" id="RHY15447.1"/>
    </source>
</evidence>
<dbReference type="InterPro" id="IPR002110">
    <property type="entry name" value="Ankyrin_rpt"/>
</dbReference>
<dbReference type="PANTHER" id="PTHR46586">
    <property type="entry name" value="ANKYRIN REPEAT-CONTAINING PROTEIN"/>
    <property type="match status" value="1"/>
</dbReference>
<dbReference type="SUPFAM" id="SSF48403">
    <property type="entry name" value="Ankyrin repeat"/>
    <property type="match status" value="1"/>
</dbReference>
<reference evidence="1 2" key="1">
    <citation type="submission" date="2018-08" db="EMBL/GenBank/DDBJ databases">
        <title>Aphanomyces genome sequencing and annotation.</title>
        <authorList>
            <person name="Minardi D."/>
            <person name="Oidtmann B."/>
            <person name="Van Der Giezen M."/>
            <person name="Studholme D.J."/>
        </authorList>
    </citation>
    <scope>NUCLEOTIDE SEQUENCE [LARGE SCALE GENOMIC DNA]</scope>
    <source>
        <strain evidence="1 2">Kv</strain>
    </source>
</reference>
<dbReference type="VEuPathDB" id="FungiDB:H257_17678"/>
<dbReference type="Proteomes" id="UP000265427">
    <property type="component" value="Unassembled WGS sequence"/>
</dbReference>
<gene>
    <name evidence="1" type="ORF">DYB36_006749</name>
</gene>
<comment type="caution">
    <text evidence="1">The sequence shown here is derived from an EMBL/GenBank/DDBJ whole genome shotgun (WGS) entry which is preliminary data.</text>
</comment>
<accession>A0A397B5D5</accession>
<name>A0A397B5D5_APHAT</name>
<dbReference type="Gene3D" id="1.25.40.20">
    <property type="entry name" value="Ankyrin repeat-containing domain"/>
    <property type="match status" value="1"/>
</dbReference>
<organism evidence="1 2">
    <name type="scientific">Aphanomyces astaci</name>
    <name type="common">Crayfish plague agent</name>
    <dbReference type="NCBI Taxonomy" id="112090"/>
    <lineage>
        <taxon>Eukaryota</taxon>
        <taxon>Sar</taxon>
        <taxon>Stramenopiles</taxon>
        <taxon>Oomycota</taxon>
        <taxon>Saprolegniomycetes</taxon>
        <taxon>Saprolegniales</taxon>
        <taxon>Verrucalvaceae</taxon>
        <taxon>Aphanomyces</taxon>
    </lineage>
</organism>
<dbReference type="EMBL" id="QUSZ01004197">
    <property type="protein sequence ID" value="RHY15447.1"/>
    <property type="molecule type" value="Genomic_DNA"/>
</dbReference>
<sequence length="362" mass="40632">MKKSKPSTIGDDHAVVNVLTNTSLWLSIAQFQTGLPRHFHPIVRDIRVVAASMWDPHRLLGPQTFQEQSSIKYHAWFAEYGLHAVRFLQQKCMRDFVVYTSFIGHISSLATLLPTSLKFSVTSVDLTRVWKFAARNGHLPVIQYLHMHQFPGCTSHVMDTAAGNGHLDIVSFLHSFRGEGCTKEAMDAASFKGFLDVVQFLHRHRKEGCTKSAMTWAARLDQLQVVRFLDENRTEGCTKKALDWAAKHGHLNVVKYLHEHRQEGCPEKALLEAAKAGHMHIVRYLALHAKDLHAWMHRAMQTAVAAGHLKHVRALVEQGGRCAASNDMGHVVEAALETAMDTGHTAIAHYLLVCYSQLTVLK</sequence>
<protein>
    <submittedName>
        <fullName evidence="1">Uncharacterized protein</fullName>
    </submittedName>
</protein>
<dbReference type="AlphaFoldDB" id="A0A397B5D5"/>
<evidence type="ECO:0000313" key="2">
    <source>
        <dbReference type="Proteomes" id="UP000265427"/>
    </source>
</evidence>
<dbReference type="InterPro" id="IPR036770">
    <property type="entry name" value="Ankyrin_rpt-contain_sf"/>
</dbReference>
<proteinExistence type="predicted"/>
<dbReference type="PANTHER" id="PTHR46586:SF3">
    <property type="entry name" value="ANKYRIN REPEAT-CONTAINING PROTEIN"/>
    <property type="match status" value="1"/>
</dbReference>
<dbReference type="Pfam" id="PF12796">
    <property type="entry name" value="Ank_2"/>
    <property type="match status" value="1"/>
</dbReference>